<comment type="pathway">
    <text evidence="10">Porphyrin-containing compound metabolism; heme A biosynthesis; heme A from heme O: step 1/1.</text>
</comment>
<dbReference type="Pfam" id="PF02628">
    <property type="entry name" value="COX15-CtaA"/>
    <property type="match status" value="1"/>
</dbReference>
<dbReference type="GO" id="GO:0005743">
    <property type="term" value="C:mitochondrial inner membrane"/>
    <property type="evidence" value="ECO:0007669"/>
    <property type="project" value="TreeGrafter"/>
</dbReference>
<feature type="transmembrane region" description="Helical" evidence="12">
    <location>
        <begin position="236"/>
        <end position="263"/>
    </location>
</feature>
<feature type="transmembrane region" description="Helical" evidence="12">
    <location>
        <begin position="396"/>
        <end position="416"/>
    </location>
</feature>
<feature type="transmembrane region" description="Helical" evidence="12">
    <location>
        <begin position="198"/>
        <end position="216"/>
    </location>
</feature>
<evidence type="ECO:0000256" key="1">
    <source>
        <dbReference type="ARBA" id="ARBA00001970"/>
    </source>
</evidence>
<keyword evidence="7" id="KW-0408">Iron</keyword>
<feature type="transmembrane region" description="Helical" evidence="12">
    <location>
        <begin position="81"/>
        <end position="101"/>
    </location>
</feature>
<dbReference type="PANTHER" id="PTHR23289:SF2">
    <property type="entry name" value="CYTOCHROME C OXIDASE ASSEMBLY PROTEIN COX15 HOMOLOG"/>
    <property type="match status" value="1"/>
</dbReference>
<dbReference type="InterPro" id="IPR023754">
    <property type="entry name" value="HemeA_Synthase_type2"/>
</dbReference>
<comment type="subcellular location">
    <subcellularLocation>
        <location evidence="2">Membrane</location>
        <topology evidence="2">Multi-pass membrane protein</topology>
    </subcellularLocation>
</comment>
<dbReference type="InterPro" id="IPR003780">
    <property type="entry name" value="COX15/CtaA_fam"/>
</dbReference>
<dbReference type="AlphaFoldDB" id="A0A914ZNJ8"/>
<sequence>RGLWKCLVNEICEYRLCVPKCCRMSLLLSAIVRTNSHLWCRISRPVYIRPLTQNVQKISKRYVVLGTQLTEGQTASQRKVIGVWLLGCAAMVYGAVAIGGATRLTESGLSMVEWDLFRSMKPPLTTRQWEEEFERYKRFPEYKYKSSSEEMSLSQFKFIWTMEYLHRMWGRAVGVVFLLPCIYFWAKGRFNSPMKKRMLIAGSLLIGQGLIGWWMVKSGLDPTNNSNAEIPRVSQYRLATHLTMAFVLYTIFLWTGLTHFFVPNDHTHLPKIGRLRALTHCSKTLIVTTAVMGAFVAGLDAGWVYNSWPKFADRWIPEDLMTRTPKWKNCFENPTTAQFLHRNLAYLTLASVTATWLVGRRMNLARRAKFVLHSTMIMSYTQVLLGIAALVHYVPLWLGVLHQSGSMAVMTFVFWLSNEIRRIPK</sequence>
<comment type="catalytic activity">
    <reaction evidence="11">
        <text>Fe(II)-heme o + 2 A + H2O = Fe(II)-heme a + 2 AH2</text>
        <dbReference type="Rhea" id="RHEA:63388"/>
        <dbReference type="ChEBI" id="CHEBI:13193"/>
        <dbReference type="ChEBI" id="CHEBI:15377"/>
        <dbReference type="ChEBI" id="CHEBI:17499"/>
        <dbReference type="ChEBI" id="CHEBI:60530"/>
        <dbReference type="ChEBI" id="CHEBI:61715"/>
        <dbReference type="EC" id="1.17.99.9"/>
    </reaction>
    <physiologicalReaction direction="left-to-right" evidence="11">
        <dbReference type="Rhea" id="RHEA:63389"/>
    </physiologicalReaction>
</comment>
<evidence type="ECO:0000313" key="13">
    <source>
        <dbReference type="Proteomes" id="UP000887569"/>
    </source>
</evidence>
<dbReference type="Proteomes" id="UP000887569">
    <property type="component" value="Unplaced"/>
</dbReference>
<evidence type="ECO:0000313" key="14">
    <source>
        <dbReference type="WBParaSite" id="PgB06_g104_t01"/>
    </source>
</evidence>
<keyword evidence="6" id="KW-0560">Oxidoreductase</keyword>
<evidence type="ECO:0000256" key="4">
    <source>
        <dbReference type="ARBA" id="ARBA00022723"/>
    </source>
</evidence>
<organism evidence="13 14">
    <name type="scientific">Parascaris univalens</name>
    <name type="common">Nematode worm</name>
    <dbReference type="NCBI Taxonomy" id="6257"/>
    <lineage>
        <taxon>Eukaryota</taxon>
        <taxon>Metazoa</taxon>
        <taxon>Ecdysozoa</taxon>
        <taxon>Nematoda</taxon>
        <taxon>Chromadorea</taxon>
        <taxon>Rhabditida</taxon>
        <taxon>Spirurina</taxon>
        <taxon>Ascaridomorpha</taxon>
        <taxon>Ascaridoidea</taxon>
        <taxon>Ascarididae</taxon>
        <taxon>Parascaris</taxon>
    </lineage>
</organism>
<evidence type="ECO:0000256" key="5">
    <source>
        <dbReference type="ARBA" id="ARBA00022989"/>
    </source>
</evidence>
<proteinExistence type="inferred from homology"/>
<feature type="transmembrane region" description="Helical" evidence="12">
    <location>
        <begin position="168"/>
        <end position="186"/>
    </location>
</feature>
<keyword evidence="13" id="KW-1185">Reference proteome</keyword>
<keyword evidence="5 12" id="KW-1133">Transmembrane helix</keyword>
<protein>
    <submittedName>
        <fullName evidence="14">Cytochrome c oxidase assembly protein COX15</fullName>
    </submittedName>
</protein>
<evidence type="ECO:0000256" key="6">
    <source>
        <dbReference type="ARBA" id="ARBA00023002"/>
    </source>
</evidence>
<evidence type="ECO:0000256" key="3">
    <source>
        <dbReference type="ARBA" id="ARBA00022692"/>
    </source>
</evidence>
<evidence type="ECO:0000256" key="8">
    <source>
        <dbReference type="ARBA" id="ARBA00023133"/>
    </source>
</evidence>
<keyword evidence="3 12" id="KW-0812">Transmembrane</keyword>
<comment type="cofactor">
    <cofactor evidence="1">
        <name>heme b</name>
        <dbReference type="ChEBI" id="CHEBI:60344"/>
    </cofactor>
</comment>
<keyword evidence="4" id="KW-0479">Metal-binding</keyword>
<name>A0A914ZNJ8_PARUN</name>
<reference evidence="14" key="1">
    <citation type="submission" date="2022-11" db="UniProtKB">
        <authorList>
            <consortium name="WormBaseParasite"/>
        </authorList>
    </citation>
    <scope>IDENTIFICATION</scope>
</reference>
<evidence type="ECO:0000256" key="9">
    <source>
        <dbReference type="ARBA" id="ARBA00023136"/>
    </source>
</evidence>
<keyword evidence="8" id="KW-0350">Heme biosynthesis</keyword>
<dbReference type="PANTHER" id="PTHR23289">
    <property type="entry name" value="CYTOCHROME C OXIDASE ASSEMBLY PROTEIN COX15"/>
    <property type="match status" value="1"/>
</dbReference>
<dbReference type="GO" id="GO:0120547">
    <property type="term" value="F:heme A synthase activity"/>
    <property type="evidence" value="ECO:0007669"/>
    <property type="project" value="UniProtKB-EC"/>
</dbReference>
<evidence type="ECO:0000256" key="11">
    <source>
        <dbReference type="ARBA" id="ARBA00048044"/>
    </source>
</evidence>
<feature type="transmembrane region" description="Helical" evidence="12">
    <location>
        <begin position="370"/>
        <end position="390"/>
    </location>
</feature>
<dbReference type="GO" id="GO:0016653">
    <property type="term" value="F:oxidoreductase activity, acting on NAD(P)H, heme protein as acceptor"/>
    <property type="evidence" value="ECO:0007669"/>
    <property type="project" value="TreeGrafter"/>
</dbReference>
<evidence type="ECO:0000256" key="12">
    <source>
        <dbReference type="SAM" id="Phobius"/>
    </source>
</evidence>
<dbReference type="GO" id="GO:0006784">
    <property type="term" value="P:heme A biosynthetic process"/>
    <property type="evidence" value="ECO:0007669"/>
    <property type="project" value="InterPro"/>
</dbReference>
<evidence type="ECO:0000256" key="7">
    <source>
        <dbReference type="ARBA" id="ARBA00023004"/>
    </source>
</evidence>
<feature type="transmembrane region" description="Helical" evidence="12">
    <location>
        <begin position="284"/>
        <end position="305"/>
    </location>
</feature>
<keyword evidence="9 12" id="KW-0472">Membrane</keyword>
<dbReference type="HAMAP" id="MF_01665">
    <property type="entry name" value="HemeA_synth_type2"/>
    <property type="match status" value="1"/>
</dbReference>
<evidence type="ECO:0000256" key="10">
    <source>
        <dbReference type="ARBA" id="ARBA00044501"/>
    </source>
</evidence>
<dbReference type="WBParaSite" id="PgB06_g104_t01">
    <property type="protein sequence ID" value="PgB06_g104_t01"/>
    <property type="gene ID" value="PgB06_g104"/>
</dbReference>
<dbReference type="GO" id="GO:0046872">
    <property type="term" value="F:metal ion binding"/>
    <property type="evidence" value="ECO:0007669"/>
    <property type="project" value="UniProtKB-KW"/>
</dbReference>
<accession>A0A914ZNJ8</accession>
<evidence type="ECO:0000256" key="2">
    <source>
        <dbReference type="ARBA" id="ARBA00004141"/>
    </source>
</evidence>
<feature type="transmembrane region" description="Helical" evidence="12">
    <location>
        <begin position="339"/>
        <end position="358"/>
    </location>
</feature>